<proteinExistence type="predicted"/>
<dbReference type="OrthoDB" id="5197650at2"/>
<reference evidence="2 3" key="1">
    <citation type="submission" date="2019-10" db="EMBL/GenBank/DDBJ databases">
        <title>Whole genome shotgun sequence of Acrocarpospora macrocephala NBRC 16266.</title>
        <authorList>
            <person name="Ichikawa N."/>
            <person name="Kimura A."/>
            <person name="Kitahashi Y."/>
            <person name="Komaki H."/>
            <person name="Oguchi A."/>
        </authorList>
    </citation>
    <scope>NUCLEOTIDE SEQUENCE [LARGE SCALE GENOMIC DNA]</scope>
    <source>
        <strain evidence="2 3">NBRC 16266</strain>
    </source>
</reference>
<dbReference type="RefSeq" id="WP_155352614.1">
    <property type="nucleotide sequence ID" value="NZ_BAAAHL010000029.1"/>
</dbReference>
<dbReference type="EMBL" id="BLAE01000004">
    <property type="protein sequence ID" value="GES06899.1"/>
    <property type="molecule type" value="Genomic_DNA"/>
</dbReference>
<dbReference type="InterPro" id="IPR012312">
    <property type="entry name" value="Hemerythrin-like"/>
</dbReference>
<dbReference type="Gene3D" id="1.20.120.520">
    <property type="entry name" value="nmb1532 protein domain like"/>
    <property type="match status" value="1"/>
</dbReference>
<feature type="domain" description="Hemerythrin-like" evidence="1">
    <location>
        <begin position="17"/>
        <end position="145"/>
    </location>
</feature>
<gene>
    <name evidence="2" type="ORF">Amac_004940</name>
</gene>
<dbReference type="CDD" id="cd12108">
    <property type="entry name" value="Hr-like"/>
    <property type="match status" value="1"/>
</dbReference>
<name>A0A5M3WF03_9ACTN</name>
<accession>A0A5M3WF03</accession>
<comment type="caution">
    <text evidence="2">The sequence shown here is derived from an EMBL/GenBank/DDBJ whole genome shotgun (WGS) entry which is preliminary data.</text>
</comment>
<keyword evidence="3" id="KW-1185">Reference proteome</keyword>
<sequence length="221" mass="25402">MSTATQDRPYVQEMVIIHRVFRRESRLLPQVVGRVAAGDVARAKVVADYYRAYAEGLHHHHTNEDNLLWPKLLARVDLEAELVLRMEAQHEVVADTMERIAALLPEWERTAALHLRDQIIAELGRHRDALVEHLGEEEERILPLISEHITVAEWNALGEQAFREMANDSATKKLISLGAILEEITPEEYAHFMADKPVMVKLIWNLVGKRVYAKQIKLIRD</sequence>
<evidence type="ECO:0000313" key="2">
    <source>
        <dbReference type="EMBL" id="GES06899.1"/>
    </source>
</evidence>
<protein>
    <recommendedName>
        <fullName evidence="1">Hemerythrin-like domain-containing protein</fullName>
    </recommendedName>
</protein>
<dbReference type="Proteomes" id="UP000331127">
    <property type="component" value="Unassembled WGS sequence"/>
</dbReference>
<dbReference type="AlphaFoldDB" id="A0A5M3WF03"/>
<organism evidence="2 3">
    <name type="scientific">Acrocarpospora macrocephala</name>
    <dbReference type="NCBI Taxonomy" id="150177"/>
    <lineage>
        <taxon>Bacteria</taxon>
        <taxon>Bacillati</taxon>
        <taxon>Actinomycetota</taxon>
        <taxon>Actinomycetes</taxon>
        <taxon>Streptosporangiales</taxon>
        <taxon>Streptosporangiaceae</taxon>
        <taxon>Acrocarpospora</taxon>
    </lineage>
</organism>
<evidence type="ECO:0000313" key="3">
    <source>
        <dbReference type="Proteomes" id="UP000331127"/>
    </source>
</evidence>
<dbReference type="Pfam" id="PF01814">
    <property type="entry name" value="Hemerythrin"/>
    <property type="match status" value="1"/>
</dbReference>
<evidence type="ECO:0000259" key="1">
    <source>
        <dbReference type="Pfam" id="PF01814"/>
    </source>
</evidence>